<organism evidence="2">
    <name type="scientific">uncultured Thermomicrobiales bacterium</name>
    <dbReference type="NCBI Taxonomy" id="1645740"/>
    <lineage>
        <taxon>Bacteria</taxon>
        <taxon>Pseudomonadati</taxon>
        <taxon>Thermomicrobiota</taxon>
        <taxon>Thermomicrobia</taxon>
        <taxon>Thermomicrobiales</taxon>
        <taxon>environmental samples</taxon>
    </lineage>
</organism>
<evidence type="ECO:0000256" key="1">
    <source>
        <dbReference type="SAM" id="MobiDB-lite"/>
    </source>
</evidence>
<protein>
    <submittedName>
        <fullName evidence="2">Uncharacterized protein</fullName>
    </submittedName>
</protein>
<sequence length="75" mass="8210">DRARSSAGADRLPLRVDHLVRRRGARTVRDGIRGRPIFRLGVRVDRADDSLAQPRDATPGTSSAPRARGRGRLGL</sequence>
<name>A0A6N3IPF6_9BACT</name>
<proteinExistence type="predicted"/>
<feature type="region of interest" description="Disordered" evidence="1">
    <location>
        <begin position="48"/>
        <end position="75"/>
    </location>
</feature>
<reference evidence="2" key="1">
    <citation type="submission" date="2020-02" db="EMBL/GenBank/DDBJ databases">
        <authorList>
            <person name="Meier V. D."/>
        </authorList>
    </citation>
    <scope>NUCLEOTIDE SEQUENCE</scope>
    <source>
        <strain evidence="2">AVDCRST_MAG18</strain>
    </source>
</reference>
<feature type="non-terminal residue" evidence="2">
    <location>
        <position position="75"/>
    </location>
</feature>
<dbReference type="AlphaFoldDB" id="A0A6N3IPF6"/>
<dbReference type="EMBL" id="CADCWN010000394">
    <property type="protein sequence ID" value="CAA9590191.1"/>
    <property type="molecule type" value="Genomic_DNA"/>
</dbReference>
<accession>A0A6N3IPF6</accession>
<evidence type="ECO:0000313" key="2">
    <source>
        <dbReference type="EMBL" id="CAA9590191.1"/>
    </source>
</evidence>
<gene>
    <name evidence="2" type="ORF">AVDCRST_MAG18-4898</name>
</gene>
<feature type="non-terminal residue" evidence="2">
    <location>
        <position position="1"/>
    </location>
</feature>